<protein>
    <submittedName>
        <fullName evidence="1">Uncharacterized protein</fullName>
    </submittedName>
</protein>
<sequence length="112" mass="12277">MRSLFSLLCWVEEVGGKQHKDNARRFRLAQAGSTPVPISGKASNNGAGFGWLAITFYQLATSSPDSPFTTSCTLPTMNSLRAIIDWRQVDSEAASTIKALSFSTCRIPQFFI</sequence>
<gene>
    <name evidence="1" type="ORF">GE061_013350</name>
</gene>
<evidence type="ECO:0000313" key="1">
    <source>
        <dbReference type="EMBL" id="KAF6210246.1"/>
    </source>
</evidence>
<comment type="caution">
    <text evidence="1">The sequence shown here is derived from an EMBL/GenBank/DDBJ whole genome shotgun (WGS) entry which is preliminary data.</text>
</comment>
<accession>A0A8S9XQC7</accession>
<name>A0A8S9XQC7_APOLU</name>
<dbReference type="EMBL" id="WIXP02000005">
    <property type="protein sequence ID" value="KAF6210246.1"/>
    <property type="molecule type" value="Genomic_DNA"/>
</dbReference>
<dbReference type="Proteomes" id="UP000466442">
    <property type="component" value="Linkage Group LG5"/>
</dbReference>
<evidence type="ECO:0000313" key="2">
    <source>
        <dbReference type="Proteomes" id="UP000466442"/>
    </source>
</evidence>
<proteinExistence type="predicted"/>
<dbReference type="AlphaFoldDB" id="A0A8S9XQC7"/>
<reference evidence="1" key="1">
    <citation type="journal article" date="2021" name="Mol. Ecol. Resour.">
        <title>Apolygus lucorum genome provides insights into omnivorousness and mesophyll feeding.</title>
        <authorList>
            <person name="Liu Y."/>
            <person name="Liu H."/>
            <person name="Wang H."/>
            <person name="Huang T."/>
            <person name="Liu B."/>
            <person name="Yang B."/>
            <person name="Yin L."/>
            <person name="Li B."/>
            <person name="Zhang Y."/>
            <person name="Zhang S."/>
            <person name="Jiang F."/>
            <person name="Zhang X."/>
            <person name="Ren Y."/>
            <person name="Wang B."/>
            <person name="Wang S."/>
            <person name="Lu Y."/>
            <person name="Wu K."/>
            <person name="Fan W."/>
            <person name="Wang G."/>
        </authorList>
    </citation>
    <scope>NUCLEOTIDE SEQUENCE</scope>
    <source>
        <strain evidence="1">12Hb</strain>
    </source>
</reference>
<keyword evidence="2" id="KW-1185">Reference proteome</keyword>
<organism evidence="1 2">
    <name type="scientific">Apolygus lucorum</name>
    <name type="common">Small green plant bug</name>
    <name type="synonym">Lygocoris lucorum</name>
    <dbReference type="NCBI Taxonomy" id="248454"/>
    <lineage>
        <taxon>Eukaryota</taxon>
        <taxon>Metazoa</taxon>
        <taxon>Ecdysozoa</taxon>
        <taxon>Arthropoda</taxon>
        <taxon>Hexapoda</taxon>
        <taxon>Insecta</taxon>
        <taxon>Pterygota</taxon>
        <taxon>Neoptera</taxon>
        <taxon>Paraneoptera</taxon>
        <taxon>Hemiptera</taxon>
        <taxon>Heteroptera</taxon>
        <taxon>Panheteroptera</taxon>
        <taxon>Cimicomorpha</taxon>
        <taxon>Miridae</taxon>
        <taxon>Mirini</taxon>
        <taxon>Apolygus</taxon>
    </lineage>
</organism>